<accession>A0A6J4TGX3</accession>
<reference evidence="2" key="1">
    <citation type="submission" date="2020-02" db="EMBL/GenBank/DDBJ databases">
        <authorList>
            <person name="Meier V. D."/>
        </authorList>
    </citation>
    <scope>NUCLEOTIDE SEQUENCE</scope>
    <source>
        <strain evidence="2">AVDCRST_MAG67</strain>
    </source>
</reference>
<dbReference type="CDD" id="cd02066">
    <property type="entry name" value="GRX_family"/>
    <property type="match status" value="1"/>
</dbReference>
<dbReference type="InterPro" id="IPR002109">
    <property type="entry name" value="Glutaredoxin"/>
</dbReference>
<dbReference type="Pfam" id="PF00462">
    <property type="entry name" value="Glutaredoxin"/>
    <property type="match status" value="1"/>
</dbReference>
<dbReference type="PROSITE" id="PS51354">
    <property type="entry name" value="GLUTAREDOXIN_2"/>
    <property type="match status" value="1"/>
</dbReference>
<dbReference type="GO" id="GO:0009055">
    <property type="term" value="F:electron transfer activity"/>
    <property type="evidence" value="ECO:0007669"/>
    <property type="project" value="TreeGrafter"/>
</dbReference>
<dbReference type="InterPro" id="IPR051548">
    <property type="entry name" value="Grx-like_ET"/>
</dbReference>
<dbReference type="PANTHER" id="PTHR34386">
    <property type="entry name" value="GLUTAREDOXIN"/>
    <property type="match status" value="1"/>
</dbReference>
<dbReference type="SUPFAM" id="SSF52833">
    <property type="entry name" value="Thioredoxin-like"/>
    <property type="match status" value="1"/>
</dbReference>
<dbReference type="PANTHER" id="PTHR34386:SF1">
    <property type="entry name" value="GLUTAREDOXIN-LIKE PROTEIN NRDH"/>
    <property type="match status" value="1"/>
</dbReference>
<dbReference type="EMBL" id="CADCVQ010000148">
    <property type="protein sequence ID" value="CAA9522957.1"/>
    <property type="molecule type" value="Genomic_DNA"/>
</dbReference>
<dbReference type="Gene3D" id="3.40.30.10">
    <property type="entry name" value="Glutaredoxin"/>
    <property type="match status" value="1"/>
</dbReference>
<proteinExistence type="predicted"/>
<dbReference type="InterPro" id="IPR014025">
    <property type="entry name" value="Glutaredoxin_subgr"/>
</dbReference>
<feature type="domain" description="Glutaredoxin" evidence="1">
    <location>
        <begin position="4"/>
        <end position="60"/>
    </location>
</feature>
<dbReference type="GO" id="GO:0045454">
    <property type="term" value="P:cell redox homeostasis"/>
    <property type="evidence" value="ECO:0007669"/>
    <property type="project" value="TreeGrafter"/>
</dbReference>
<evidence type="ECO:0000313" key="2">
    <source>
        <dbReference type="EMBL" id="CAA9522957.1"/>
    </source>
</evidence>
<gene>
    <name evidence="2" type="ORF">AVDCRST_MAG67-3837</name>
</gene>
<dbReference type="PRINTS" id="PR00160">
    <property type="entry name" value="GLUTAREDOXIN"/>
</dbReference>
<organism evidence="2">
    <name type="scientific">uncultured Solirubrobacteraceae bacterium</name>
    <dbReference type="NCBI Taxonomy" id="1162706"/>
    <lineage>
        <taxon>Bacteria</taxon>
        <taxon>Bacillati</taxon>
        <taxon>Actinomycetota</taxon>
        <taxon>Thermoleophilia</taxon>
        <taxon>Solirubrobacterales</taxon>
        <taxon>Solirubrobacteraceae</taxon>
        <taxon>environmental samples</taxon>
    </lineage>
</organism>
<sequence>MRDVTVYTTEGCGFCTRVKMLLSNRGIEFREENLAGKPDAVVELSEKTGMMTLPQVLVGSILIGGYDETAAAAASGMLADLLAD</sequence>
<evidence type="ECO:0000259" key="1">
    <source>
        <dbReference type="Pfam" id="PF00462"/>
    </source>
</evidence>
<name>A0A6J4TGX3_9ACTN</name>
<dbReference type="AlphaFoldDB" id="A0A6J4TGX3"/>
<dbReference type="InterPro" id="IPR036249">
    <property type="entry name" value="Thioredoxin-like_sf"/>
</dbReference>
<protein>
    <recommendedName>
        <fullName evidence="1">Glutaredoxin domain-containing protein</fullName>
    </recommendedName>
</protein>